<feature type="non-terminal residue" evidence="1">
    <location>
        <position position="1"/>
    </location>
</feature>
<dbReference type="Proteomes" id="UP000265520">
    <property type="component" value="Unassembled WGS sequence"/>
</dbReference>
<protein>
    <submittedName>
        <fullName evidence="1">Uncharacterized protein</fullName>
    </submittedName>
</protein>
<keyword evidence="2" id="KW-1185">Reference proteome</keyword>
<organism evidence="1 2">
    <name type="scientific">Trifolium medium</name>
    <dbReference type="NCBI Taxonomy" id="97028"/>
    <lineage>
        <taxon>Eukaryota</taxon>
        <taxon>Viridiplantae</taxon>
        <taxon>Streptophyta</taxon>
        <taxon>Embryophyta</taxon>
        <taxon>Tracheophyta</taxon>
        <taxon>Spermatophyta</taxon>
        <taxon>Magnoliopsida</taxon>
        <taxon>eudicotyledons</taxon>
        <taxon>Gunneridae</taxon>
        <taxon>Pentapetalae</taxon>
        <taxon>rosids</taxon>
        <taxon>fabids</taxon>
        <taxon>Fabales</taxon>
        <taxon>Fabaceae</taxon>
        <taxon>Papilionoideae</taxon>
        <taxon>50 kb inversion clade</taxon>
        <taxon>NPAAA clade</taxon>
        <taxon>Hologalegina</taxon>
        <taxon>IRL clade</taxon>
        <taxon>Trifolieae</taxon>
        <taxon>Trifolium</taxon>
    </lineage>
</organism>
<proteinExistence type="predicted"/>
<reference evidence="1 2" key="1">
    <citation type="journal article" date="2018" name="Front. Plant Sci.">
        <title>Red Clover (Trifolium pratense) and Zigzag Clover (T. medium) - A Picture of Genomic Similarities and Differences.</title>
        <authorList>
            <person name="Dluhosova J."/>
            <person name="Istvanek J."/>
            <person name="Nedelnik J."/>
            <person name="Repkova J."/>
        </authorList>
    </citation>
    <scope>NUCLEOTIDE SEQUENCE [LARGE SCALE GENOMIC DNA]</scope>
    <source>
        <strain evidence="2">cv. 10/8</strain>
        <tissue evidence="1">Leaf</tissue>
    </source>
</reference>
<evidence type="ECO:0000313" key="1">
    <source>
        <dbReference type="EMBL" id="MCI36402.1"/>
    </source>
</evidence>
<name>A0A392RJR3_9FABA</name>
<dbReference type="AlphaFoldDB" id="A0A392RJR3"/>
<evidence type="ECO:0000313" key="2">
    <source>
        <dbReference type="Proteomes" id="UP000265520"/>
    </source>
</evidence>
<accession>A0A392RJR3</accession>
<dbReference type="EMBL" id="LXQA010233412">
    <property type="protein sequence ID" value="MCI36402.1"/>
    <property type="molecule type" value="Genomic_DNA"/>
</dbReference>
<comment type="caution">
    <text evidence="1">The sequence shown here is derived from an EMBL/GenBank/DDBJ whole genome shotgun (WGS) entry which is preliminary data.</text>
</comment>
<sequence>SVEICRSQGVRTASTSGVVGTWFRVGG</sequence>